<proteinExistence type="inferred from homology"/>
<evidence type="ECO:0000256" key="3">
    <source>
        <dbReference type="ARBA" id="ARBA00022475"/>
    </source>
</evidence>
<dbReference type="PANTHER" id="PTHR30465">
    <property type="entry name" value="INNER MEMBRANE ABC TRANSPORTER"/>
    <property type="match status" value="1"/>
</dbReference>
<dbReference type="SUPFAM" id="SSF161098">
    <property type="entry name" value="MetI-like"/>
    <property type="match status" value="1"/>
</dbReference>
<keyword evidence="4 7" id="KW-0812">Transmembrane</keyword>
<evidence type="ECO:0000256" key="4">
    <source>
        <dbReference type="ARBA" id="ARBA00022692"/>
    </source>
</evidence>
<sequence length="334" mass="35553">MGGSVVAFLARRLAYYLVLLVTAAALSYGLAATALSPRAYFQARQVPPPPAQIDRQLRAIGLDPQEPVTTRFTGWAGRALHGDLGLSITGSSVNAEFGRRIGVSLRLLLVGTTLGIAAGIATGVWGAVRQYRLSDRTFTVVAFLLLSTPTFLIALLLKIAALAGNRAAGRQVIAFTGESTPGLTGSMLDHVADRAGHLLLPTLSIGLVTLATYSRYQRNVMLDVLGADYLRTATAKGLSRRTVLVKHGLRTALIPMSTFFAFGFLGVLTGATFTEKIFGWHGMGEWFIDSVNNNDVNAVVAVNLFAAVTVLLAGLLADVLHALLDPRVRLGRRG</sequence>
<feature type="domain" description="ABC transmembrane type-1" evidence="8">
    <location>
        <begin position="101"/>
        <end position="317"/>
    </location>
</feature>
<evidence type="ECO:0000256" key="7">
    <source>
        <dbReference type="RuleBase" id="RU363032"/>
    </source>
</evidence>
<keyword evidence="2 7" id="KW-0813">Transport</keyword>
<dbReference type="RefSeq" id="WP_246656298.1">
    <property type="nucleotide sequence ID" value="NZ_CP061913.1"/>
</dbReference>
<keyword evidence="3" id="KW-1003">Cell membrane</keyword>
<keyword evidence="10" id="KW-1185">Reference proteome</keyword>
<organism evidence="9 10">
    <name type="scientific">Dactylosporangium vinaceum</name>
    <dbReference type="NCBI Taxonomy" id="53362"/>
    <lineage>
        <taxon>Bacteria</taxon>
        <taxon>Bacillati</taxon>
        <taxon>Actinomycetota</taxon>
        <taxon>Actinomycetes</taxon>
        <taxon>Micromonosporales</taxon>
        <taxon>Micromonosporaceae</taxon>
        <taxon>Dactylosporangium</taxon>
    </lineage>
</organism>
<dbReference type="PANTHER" id="PTHR30465:SF0">
    <property type="entry name" value="OLIGOPEPTIDE TRANSPORT SYSTEM PERMEASE PROTEIN APPB"/>
    <property type="match status" value="1"/>
</dbReference>
<gene>
    <name evidence="9" type="ORF">ACFFTR_08870</name>
</gene>
<dbReference type="InterPro" id="IPR000515">
    <property type="entry name" value="MetI-like"/>
</dbReference>
<evidence type="ECO:0000313" key="9">
    <source>
        <dbReference type="EMBL" id="MFB9443193.1"/>
    </source>
</evidence>
<feature type="transmembrane region" description="Helical" evidence="7">
    <location>
        <begin position="298"/>
        <end position="324"/>
    </location>
</feature>
<evidence type="ECO:0000256" key="5">
    <source>
        <dbReference type="ARBA" id="ARBA00022989"/>
    </source>
</evidence>
<dbReference type="EMBL" id="JBHMCA010000020">
    <property type="protein sequence ID" value="MFB9443193.1"/>
    <property type="molecule type" value="Genomic_DNA"/>
</dbReference>
<comment type="caution">
    <text evidence="9">The sequence shown here is derived from an EMBL/GenBank/DDBJ whole genome shotgun (WGS) entry which is preliminary data.</text>
</comment>
<reference evidence="9 10" key="1">
    <citation type="submission" date="2024-09" db="EMBL/GenBank/DDBJ databases">
        <authorList>
            <person name="Sun Q."/>
            <person name="Mori K."/>
        </authorList>
    </citation>
    <scope>NUCLEOTIDE SEQUENCE [LARGE SCALE GENOMIC DNA]</scope>
    <source>
        <strain evidence="9 10">JCM 3307</strain>
    </source>
</reference>
<evidence type="ECO:0000313" key="10">
    <source>
        <dbReference type="Proteomes" id="UP001589608"/>
    </source>
</evidence>
<evidence type="ECO:0000256" key="6">
    <source>
        <dbReference type="ARBA" id="ARBA00023136"/>
    </source>
</evidence>
<dbReference type="Proteomes" id="UP001589608">
    <property type="component" value="Unassembled WGS sequence"/>
</dbReference>
<evidence type="ECO:0000256" key="1">
    <source>
        <dbReference type="ARBA" id="ARBA00004651"/>
    </source>
</evidence>
<keyword evidence="5 7" id="KW-1133">Transmembrane helix</keyword>
<name>A0ABV5M379_9ACTN</name>
<dbReference type="Pfam" id="PF00528">
    <property type="entry name" value="BPD_transp_1"/>
    <property type="match status" value="1"/>
</dbReference>
<comment type="subcellular location">
    <subcellularLocation>
        <location evidence="1 7">Cell membrane</location>
        <topology evidence="1 7">Multi-pass membrane protein</topology>
    </subcellularLocation>
</comment>
<comment type="similarity">
    <text evidence="7">Belongs to the binding-protein-dependent transport system permease family.</text>
</comment>
<feature type="transmembrane region" description="Helical" evidence="7">
    <location>
        <begin position="107"/>
        <end position="128"/>
    </location>
</feature>
<accession>A0ABV5M379</accession>
<keyword evidence="6 7" id="KW-0472">Membrane</keyword>
<feature type="transmembrane region" description="Helical" evidence="7">
    <location>
        <begin position="259"/>
        <end position="278"/>
    </location>
</feature>
<dbReference type="Gene3D" id="1.10.3720.10">
    <property type="entry name" value="MetI-like"/>
    <property type="match status" value="1"/>
</dbReference>
<evidence type="ECO:0000259" key="8">
    <source>
        <dbReference type="PROSITE" id="PS50928"/>
    </source>
</evidence>
<dbReference type="CDD" id="cd06261">
    <property type="entry name" value="TM_PBP2"/>
    <property type="match status" value="1"/>
</dbReference>
<protein>
    <submittedName>
        <fullName evidence="9">ABC transporter permease</fullName>
    </submittedName>
</protein>
<feature type="transmembrane region" description="Helical" evidence="7">
    <location>
        <begin position="13"/>
        <end position="35"/>
    </location>
</feature>
<evidence type="ECO:0000256" key="2">
    <source>
        <dbReference type="ARBA" id="ARBA00022448"/>
    </source>
</evidence>
<dbReference type="InterPro" id="IPR035906">
    <property type="entry name" value="MetI-like_sf"/>
</dbReference>
<feature type="transmembrane region" description="Helical" evidence="7">
    <location>
        <begin position="140"/>
        <end position="161"/>
    </location>
</feature>
<dbReference type="PROSITE" id="PS50928">
    <property type="entry name" value="ABC_TM1"/>
    <property type="match status" value="1"/>
</dbReference>